<evidence type="ECO:0000313" key="3">
    <source>
        <dbReference type="Proteomes" id="UP001168972"/>
    </source>
</evidence>
<feature type="compositionally biased region" description="Low complexity" evidence="1">
    <location>
        <begin position="30"/>
        <end position="44"/>
    </location>
</feature>
<dbReference type="EMBL" id="JAQQBR010001833">
    <property type="protein sequence ID" value="KAK0162788.1"/>
    <property type="molecule type" value="Genomic_DNA"/>
</dbReference>
<name>A0AA39KID3_MICHY</name>
<evidence type="ECO:0000313" key="2">
    <source>
        <dbReference type="EMBL" id="KAK0162788.1"/>
    </source>
</evidence>
<feature type="compositionally biased region" description="Basic residues" evidence="1">
    <location>
        <begin position="19"/>
        <end position="29"/>
    </location>
</feature>
<proteinExistence type="predicted"/>
<dbReference type="SUPFAM" id="SSF81995">
    <property type="entry name" value="beta-sandwich domain of Sec23/24"/>
    <property type="match status" value="1"/>
</dbReference>
<comment type="caution">
    <text evidence="2">The sequence shown here is derived from an EMBL/GenBank/DDBJ whole genome shotgun (WGS) entry which is preliminary data.</text>
</comment>
<accession>A0AA39KID3</accession>
<keyword evidence="3" id="KW-1185">Reference proteome</keyword>
<gene>
    <name evidence="2" type="ORF">PV327_006534</name>
</gene>
<reference evidence="2" key="2">
    <citation type="submission" date="2023-03" db="EMBL/GenBank/DDBJ databases">
        <authorList>
            <person name="Inwood S.N."/>
            <person name="Skelly J.G."/>
            <person name="Guhlin J."/>
            <person name="Harrop T.W.R."/>
            <person name="Goldson S.G."/>
            <person name="Dearden P.K."/>
        </authorList>
    </citation>
    <scope>NUCLEOTIDE SEQUENCE</scope>
    <source>
        <strain evidence="2">Lincoln</strain>
        <tissue evidence="2">Whole body</tissue>
    </source>
</reference>
<protein>
    <submittedName>
        <fullName evidence="2">Uncharacterized protein</fullName>
    </submittedName>
</protein>
<feature type="compositionally biased region" description="Low complexity" evidence="1">
    <location>
        <begin position="1"/>
        <end position="18"/>
    </location>
</feature>
<dbReference type="AlphaFoldDB" id="A0AA39KID3"/>
<dbReference type="Proteomes" id="UP001168972">
    <property type="component" value="Unassembled WGS sequence"/>
</dbReference>
<evidence type="ECO:0000256" key="1">
    <source>
        <dbReference type="SAM" id="MobiDB-lite"/>
    </source>
</evidence>
<feature type="region of interest" description="Disordered" evidence="1">
    <location>
        <begin position="1"/>
        <end position="44"/>
    </location>
</feature>
<reference evidence="2" key="1">
    <citation type="journal article" date="2023" name="bioRxiv">
        <title>Scaffold-level genome assemblies of two parasitoid biocontrol wasps reveal the parthenogenesis mechanism and an associated novel virus.</title>
        <authorList>
            <person name="Inwood S."/>
            <person name="Skelly J."/>
            <person name="Guhlin J."/>
            <person name="Harrop T."/>
            <person name="Goldson S."/>
            <person name="Dearden P."/>
        </authorList>
    </citation>
    <scope>NUCLEOTIDE SEQUENCE</scope>
    <source>
        <strain evidence="2">Lincoln</strain>
        <tissue evidence="2">Whole body</tissue>
    </source>
</reference>
<sequence length="174" mass="20103">MFSASQQPIQSSQQQQQQHHYHHHHHQYHHQQQQQQQHQNAIQQHLKQIEPAAAGALALHAHTFNKHDLNFKRQGKGQRLIVLDEDGVLGVYSEKLSVASSSDLQKTEFRMIPVLIVMDSQPPCNDCHMNWRWGTNRWTTPEVSLLPSTSIVSRYSVTMKTKEQFKGTNSILLK</sequence>
<organism evidence="2 3">
    <name type="scientific">Microctonus hyperodae</name>
    <name type="common">Parasitoid wasp</name>
    <dbReference type="NCBI Taxonomy" id="165561"/>
    <lineage>
        <taxon>Eukaryota</taxon>
        <taxon>Metazoa</taxon>
        <taxon>Ecdysozoa</taxon>
        <taxon>Arthropoda</taxon>
        <taxon>Hexapoda</taxon>
        <taxon>Insecta</taxon>
        <taxon>Pterygota</taxon>
        <taxon>Neoptera</taxon>
        <taxon>Endopterygota</taxon>
        <taxon>Hymenoptera</taxon>
        <taxon>Apocrita</taxon>
        <taxon>Ichneumonoidea</taxon>
        <taxon>Braconidae</taxon>
        <taxon>Euphorinae</taxon>
        <taxon>Microctonus</taxon>
    </lineage>
</organism>